<evidence type="ECO:0000259" key="2">
    <source>
        <dbReference type="Pfam" id="PF05050"/>
    </source>
</evidence>
<name>A0A916UD09_9HYPH</name>
<keyword evidence="1" id="KW-0175">Coiled coil</keyword>
<organism evidence="3 4">
    <name type="scientific">Chelatococcus reniformis</name>
    <dbReference type="NCBI Taxonomy" id="1494448"/>
    <lineage>
        <taxon>Bacteria</taxon>
        <taxon>Pseudomonadati</taxon>
        <taxon>Pseudomonadota</taxon>
        <taxon>Alphaproteobacteria</taxon>
        <taxon>Hyphomicrobiales</taxon>
        <taxon>Chelatococcaceae</taxon>
        <taxon>Chelatococcus</taxon>
    </lineage>
</organism>
<dbReference type="Gene3D" id="3.40.50.150">
    <property type="entry name" value="Vaccinia Virus protein VP39"/>
    <property type="match status" value="1"/>
</dbReference>
<evidence type="ECO:0000313" key="4">
    <source>
        <dbReference type="Proteomes" id="UP000637002"/>
    </source>
</evidence>
<evidence type="ECO:0000313" key="3">
    <source>
        <dbReference type="EMBL" id="GGC67739.1"/>
    </source>
</evidence>
<comment type="caution">
    <text evidence="3">The sequence shown here is derived from an EMBL/GenBank/DDBJ whole genome shotgun (WGS) entry which is preliminary data.</text>
</comment>
<dbReference type="InterPro" id="IPR029063">
    <property type="entry name" value="SAM-dependent_MTases_sf"/>
</dbReference>
<dbReference type="EMBL" id="BMGG01000004">
    <property type="protein sequence ID" value="GGC67739.1"/>
    <property type="molecule type" value="Genomic_DNA"/>
</dbReference>
<evidence type="ECO:0000256" key="1">
    <source>
        <dbReference type="SAM" id="Coils"/>
    </source>
</evidence>
<dbReference type="NCBIfam" id="TIGR01444">
    <property type="entry name" value="fkbM_fam"/>
    <property type="match status" value="1"/>
</dbReference>
<feature type="domain" description="Methyltransferase FkbM" evidence="2">
    <location>
        <begin position="66"/>
        <end position="192"/>
    </location>
</feature>
<dbReference type="Proteomes" id="UP000637002">
    <property type="component" value="Unassembled WGS sequence"/>
</dbReference>
<feature type="coiled-coil region" evidence="1">
    <location>
        <begin position="355"/>
        <end position="474"/>
    </location>
</feature>
<protein>
    <recommendedName>
        <fullName evidence="2">Methyltransferase FkbM domain-containing protein</fullName>
    </recommendedName>
</protein>
<accession>A0A916UD09</accession>
<dbReference type="AlphaFoldDB" id="A0A916UD09"/>
<dbReference type="RefSeq" id="WP_210324498.1">
    <property type="nucleotide sequence ID" value="NZ_BMGG01000004.1"/>
</dbReference>
<sequence>MPFVETRYGLLSVPDIEEDVVGRFLARYGEWAWDEVVFTASVLPESARVLDLGAFVGTFGLGLDKLRPLGALTFVEANPQAFAHLSANAETLARAPTVSISALVAAGGTAAAPGRSSVPGNFGATSFAAAAAGEIVSAPPERVLTLAELRTGHGPFDLVKLDLEGMESEVLASDAAELSKGRTTLWLECNENQVSLDVAAMLLDWGLDLYYFAFPSYNPNNLRNDPDPIYPFAYEAGLLAAPKVPPKLEASLIEHACMLTRIATIAELEEALWRTPRWGMREWLGAKTSPEFVALAGRSWLGQDRHSFLDGWASAAEQTLDREDAAPAAAGLRLSAVLAELEAERSRVAVDAFGIDESRRRIEQAAAAAAKAQDRFLEALQEVGTERSLRRRAERTLEEAERRGEALSKALKAAEAQEAGLRKALAAADERQAGLSAAAQVREASAAAALAAAEERLAAELRAAQAQVELLRRSASWRLTAPLRVPFPARQRLRRLLGSAARSLLRRP</sequence>
<keyword evidence="4" id="KW-1185">Reference proteome</keyword>
<dbReference type="Pfam" id="PF05050">
    <property type="entry name" value="Methyltransf_21"/>
    <property type="match status" value="1"/>
</dbReference>
<reference evidence="3" key="2">
    <citation type="submission" date="2020-09" db="EMBL/GenBank/DDBJ databases">
        <authorList>
            <person name="Sun Q."/>
            <person name="Zhou Y."/>
        </authorList>
    </citation>
    <scope>NUCLEOTIDE SEQUENCE</scope>
    <source>
        <strain evidence="3">CGMCC 1.12919</strain>
    </source>
</reference>
<dbReference type="InterPro" id="IPR006342">
    <property type="entry name" value="FkbM_mtfrase"/>
</dbReference>
<proteinExistence type="predicted"/>
<dbReference type="SUPFAM" id="SSF53335">
    <property type="entry name" value="S-adenosyl-L-methionine-dependent methyltransferases"/>
    <property type="match status" value="1"/>
</dbReference>
<gene>
    <name evidence="3" type="ORF">GCM10010994_27930</name>
</gene>
<reference evidence="3" key="1">
    <citation type="journal article" date="2014" name="Int. J. Syst. Evol. Microbiol.">
        <title>Complete genome sequence of Corynebacterium casei LMG S-19264T (=DSM 44701T), isolated from a smear-ripened cheese.</title>
        <authorList>
            <consortium name="US DOE Joint Genome Institute (JGI-PGF)"/>
            <person name="Walter F."/>
            <person name="Albersmeier A."/>
            <person name="Kalinowski J."/>
            <person name="Ruckert C."/>
        </authorList>
    </citation>
    <scope>NUCLEOTIDE SEQUENCE</scope>
    <source>
        <strain evidence="3">CGMCC 1.12919</strain>
    </source>
</reference>